<feature type="domain" description="NfeD1b N-terminal" evidence="1">
    <location>
        <begin position="2"/>
        <end position="145"/>
    </location>
</feature>
<dbReference type="CDD" id="cd07021">
    <property type="entry name" value="Clp_protease_NfeD_like"/>
    <property type="match status" value="1"/>
</dbReference>
<accession>T1AAW0</accession>
<dbReference type="InterPro" id="IPR029045">
    <property type="entry name" value="ClpP/crotonase-like_dom_sf"/>
</dbReference>
<gene>
    <name evidence="2" type="ORF">B1B_08616</name>
</gene>
<dbReference type="InterPro" id="IPR056738">
    <property type="entry name" value="NfeD1b_N"/>
</dbReference>
<evidence type="ECO:0000259" key="1">
    <source>
        <dbReference type="Pfam" id="PF25145"/>
    </source>
</evidence>
<sequence>MVINLDEQIDPGSAAMIGSALSSLSPSSTAAVVIVMNTPGGLLSDMLTIINSINQTEGQGGHGIPVYTYVTPNGMAASAGSYIAMACDQIYMGPGSFIGPSTPIVTGGSAGEQAHVQGAMEALMISMAQAHGRNSTSAIAAVTTMVVNNTAYSAIDAKNAGIINGMSSNLTDFMTTANL</sequence>
<dbReference type="EMBL" id="AUZY01005635">
    <property type="protein sequence ID" value="EQD57856.1"/>
    <property type="molecule type" value="Genomic_DNA"/>
</dbReference>
<protein>
    <submittedName>
        <fullName evidence="2">Nodulation protein NfeD related protein</fullName>
    </submittedName>
</protein>
<reference evidence="2" key="2">
    <citation type="journal article" date="2014" name="ISME J.">
        <title>Microbial stratification in low pH oxic and suboxic macroscopic growths along an acid mine drainage.</title>
        <authorList>
            <person name="Mendez-Garcia C."/>
            <person name="Mesa V."/>
            <person name="Sprenger R.R."/>
            <person name="Richter M."/>
            <person name="Diez M.S."/>
            <person name="Solano J."/>
            <person name="Bargiela R."/>
            <person name="Golyshina O.V."/>
            <person name="Manteca A."/>
            <person name="Ramos J.L."/>
            <person name="Gallego J.R."/>
            <person name="Llorente I."/>
            <person name="Martins Dos Santos V.A."/>
            <person name="Jensen O.N."/>
            <person name="Pelaez A.I."/>
            <person name="Sanchez J."/>
            <person name="Ferrer M."/>
        </authorList>
    </citation>
    <scope>NUCLEOTIDE SEQUENCE</scope>
</reference>
<feature type="non-terminal residue" evidence="2">
    <location>
        <position position="179"/>
    </location>
</feature>
<reference evidence="2" key="1">
    <citation type="submission" date="2013-08" db="EMBL/GenBank/DDBJ databases">
        <authorList>
            <person name="Mendez C."/>
            <person name="Richter M."/>
            <person name="Ferrer M."/>
            <person name="Sanchez J."/>
        </authorList>
    </citation>
    <scope>NUCLEOTIDE SEQUENCE</scope>
</reference>
<dbReference type="InterPro" id="IPR052165">
    <property type="entry name" value="Membrane_assoc_protease"/>
</dbReference>
<evidence type="ECO:0000313" key="2">
    <source>
        <dbReference type="EMBL" id="EQD57856.1"/>
    </source>
</evidence>
<dbReference type="Gene3D" id="3.90.226.10">
    <property type="entry name" value="2-enoyl-CoA Hydratase, Chain A, domain 1"/>
    <property type="match status" value="1"/>
</dbReference>
<dbReference type="PANTHER" id="PTHR33507">
    <property type="entry name" value="INNER MEMBRANE PROTEIN YBBJ"/>
    <property type="match status" value="1"/>
</dbReference>
<dbReference type="AlphaFoldDB" id="T1AAW0"/>
<name>T1AAW0_9ZZZZ</name>
<dbReference type="Pfam" id="PF25145">
    <property type="entry name" value="NfeD1b_N"/>
    <property type="match status" value="1"/>
</dbReference>
<proteinExistence type="predicted"/>
<comment type="caution">
    <text evidence="2">The sequence shown here is derived from an EMBL/GenBank/DDBJ whole genome shotgun (WGS) entry which is preliminary data.</text>
</comment>
<dbReference type="SUPFAM" id="SSF52096">
    <property type="entry name" value="ClpP/crotonase"/>
    <property type="match status" value="1"/>
</dbReference>
<organism evidence="2">
    <name type="scientific">mine drainage metagenome</name>
    <dbReference type="NCBI Taxonomy" id="410659"/>
    <lineage>
        <taxon>unclassified sequences</taxon>
        <taxon>metagenomes</taxon>
        <taxon>ecological metagenomes</taxon>
    </lineage>
</organism>